<keyword evidence="1" id="KW-0472">Membrane</keyword>
<keyword evidence="3" id="KW-1185">Reference proteome</keyword>
<reference evidence="2 3" key="1">
    <citation type="journal article" date="2009" name="Int. J. Syst. Evol. Microbiol.">
        <title>Paenibacillus contaminans sp. nov., isolated from a contaminated laboratory plate.</title>
        <authorList>
            <person name="Chou J.H."/>
            <person name="Lee J.H."/>
            <person name="Lin M.C."/>
            <person name="Chang P.S."/>
            <person name="Arun A.B."/>
            <person name="Young C.C."/>
            <person name="Chen W.M."/>
        </authorList>
    </citation>
    <scope>NUCLEOTIDE SEQUENCE [LARGE SCALE GENOMIC DNA]</scope>
    <source>
        <strain evidence="2 3">CKOBP-6</strain>
    </source>
</reference>
<evidence type="ECO:0000313" key="2">
    <source>
        <dbReference type="EMBL" id="RAV19209.1"/>
    </source>
</evidence>
<gene>
    <name evidence="2" type="ORF">DQG23_21985</name>
</gene>
<evidence type="ECO:0000313" key="3">
    <source>
        <dbReference type="Proteomes" id="UP000250369"/>
    </source>
</evidence>
<accession>A0A329MH31</accession>
<organism evidence="2 3">
    <name type="scientific">Paenibacillus contaminans</name>
    <dbReference type="NCBI Taxonomy" id="450362"/>
    <lineage>
        <taxon>Bacteria</taxon>
        <taxon>Bacillati</taxon>
        <taxon>Bacillota</taxon>
        <taxon>Bacilli</taxon>
        <taxon>Bacillales</taxon>
        <taxon>Paenibacillaceae</taxon>
        <taxon>Paenibacillus</taxon>
    </lineage>
</organism>
<name>A0A329MH31_9BACL</name>
<dbReference type="Proteomes" id="UP000250369">
    <property type="component" value="Unassembled WGS sequence"/>
</dbReference>
<evidence type="ECO:0000256" key="1">
    <source>
        <dbReference type="SAM" id="Phobius"/>
    </source>
</evidence>
<protein>
    <submittedName>
        <fullName evidence="2">Uncharacterized protein</fullName>
    </submittedName>
</protein>
<keyword evidence="1" id="KW-1133">Transmembrane helix</keyword>
<dbReference type="AlphaFoldDB" id="A0A329MH31"/>
<feature type="transmembrane region" description="Helical" evidence="1">
    <location>
        <begin position="6"/>
        <end position="23"/>
    </location>
</feature>
<comment type="caution">
    <text evidence="2">The sequence shown here is derived from an EMBL/GenBank/DDBJ whole genome shotgun (WGS) entry which is preliminary data.</text>
</comment>
<dbReference type="EMBL" id="QMFB01000013">
    <property type="protein sequence ID" value="RAV19209.1"/>
    <property type="molecule type" value="Genomic_DNA"/>
</dbReference>
<dbReference type="OrthoDB" id="2679368at2"/>
<sequence>MEAWIYGGLAAAAAAAGLTYVQIRKRGGRKGKVTNLTAYRKLTQKCSYCKKKADKLIFYSNSEGQVVGLCKACKPKAERQNMLPI</sequence>
<proteinExistence type="predicted"/>
<keyword evidence="1" id="KW-0812">Transmembrane</keyword>
<dbReference type="RefSeq" id="WP_113033027.1">
    <property type="nucleotide sequence ID" value="NZ_QMFB01000013.1"/>
</dbReference>